<evidence type="ECO:0000313" key="6">
    <source>
        <dbReference type="EMBL" id="CCJ35026.1"/>
    </source>
</evidence>
<dbReference type="SUPFAM" id="SSF56425">
    <property type="entry name" value="Succinate dehydrogenase/fumarate reductase flavoprotein, catalytic domain"/>
    <property type="match status" value="1"/>
</dbReference>
<dbReference type="InterPro" id="IPR015939">
    <property type="entry name" value="Fum_Rdtase/Succ_DH_flav-like_C"/>
</dbReference>
<feature type="domain" description="FAD-dependent oxidoreductase 2 FAD-binding" evidence="4">
    <location>
        <begin position="20"/>
        <end position="395"/>
    </location>
</feature>
<evidence type="ECO:0000259" key="4">
    <source>
        <dbReference type="Pfam" id="PF00890"/>
    </source>
</evidence>
<keyword evidence="1" id="KW-0285">Flavoprotein</keyword>
<dbReference type="SUPFAM" id="SSF51905">
    <property type="entry name" value="FAD/NAD(P)-binding domain"/>
    <property type="match status" value="1"/>
</dbReference>
<organism evidence="6 7">
    <name type="scientific">Methanoculleus bourgensis (strain ATCC 43281 / DSM 3045 / OCM 15 / MS2)</name>
    <name type="common">Methanogenium bourgense</name>
    <dbReference type="NCBI Taxonomy" id="1201294"/>
    <lineage>
        <taxon>Archaea</taxon>
        <taxon>Methanobacteriati</taxon>
        <taxon>Methanobacteriota</taxon>
        <taxon>Stenosarchaea group</taxon>
        <taxon>Methanomicrobia</taxon>
        <taxon>Methanomicrobiales</taxon>
        <taxon>Methanomicrobiaceae</taxon>
        <taxon>Methanoculleus</taxon>
    </lineage>
</organism>
<dbReference type="Pfam" id="PF00890">
    <property type="entry name" value="FAD_binding_2"/>
    <property type="match status" value="1"/>
</dbReference>
<dbReference type="PIRSF" id="PIRSF000171">
    <property type="entry name" value="SDHA_APRA_LASPO"/>
    <property type="match status" value="1"/>
</dbReference>
<dbReference type="InterPro" id="IPR027477">
    <property type="entry name" value="Succ_DH/fumarate_Rdtase_cat_sf"/>
</dbReference>
<dbReference type="PRINTS" id="PR00411">
    <property type="entry name" value="PNDRDTASEI"/>
</dbReference>
<dbReference type="PRINTS" id="PR00368">
    <property type="entry name" value="FADPNR"/>
</dbReference>
<dbReference type="PATRIC" id="fig|1201294.9.peg.116"/>
<gene>
    <name evidence="6" type="primary">sdhA</name>
    <name evidence="6" type="ordered locus">BN140_0103</name>
</gene>
<dbReference type="PANTHER" id="PTHR11632:SF51">
    <property type="entry name" value="SUCCINATE DEHYDROGENASE [UBIQUINONE] FLAVOPROTEIN SUBUNIT, MITOCHONDRIAL"/>
    <property type="match status" value="1"/>
</dbReference>
<dbReference type="EMBL" id="HE964772">
    <property type="protein sequence ID" value="CCJ35026.1"/>
    <property type="molecule type" value="Genomic_DNA"/>
</dbReference>
<proteinExistence type="predicted"/>
<dbReference type="Proteomes" id="UP000009007">
    <property type="component" value="Chromosome I"/>
</dbReference>
<dbReference type="InterPro" id="IPR037099">
    <property type="entry name" value="Fum_R/Succ_DH_flav-like_C_sf"/>
</dbReference>
<dbReference type="InterPro" id="IPR003953">
    <property type="entry name" value="FAD-dep_OxRdtase_2_FAD-bd"/>
</dbReference>
<dbReference type="EC" id="1.3.5.1" evidence="6"/>
<keyword evidence="2 6" id="KW-0560">Oxidoreductase</keyword>
<dbReference type="InterPro" id="IPR030664">
    <property type="entry name" value="SdhA/FrdA/AprA"/>
</dbReference>
<dbReference type="Pfam" id="PF02910">
    <property type="entry name" value="Succ_DH_flav_C"/>
    <property type="match status" value="1"/>
</dbReference>
<accession>I7KAU9</accession>
<keyword evidence="7" id="KW-1185">Reference proteome</keyword>
<dbReference type="SUPFAM" id="SSF46977">
    <property type="entry name" value="Succinate dehydrogenase/fumarate reductase flavoprotein C-terminal domain"/>
    <property type="match status" value="1"/>
</dbReference>
<dbReference type="Gene3D" id="3.50.50.60">
    <property type="entry name" value="FAD/NAD(P)-binding domain"/>
    <property type="match status" value="1"/>
</dbReference>
<evidence type="ECO:0000256" key="1">
    <source>
        <dbReference type="ARBA" id="ARBA00022630"/>
    </source>
</evidence>
<dbReference type="AlphaFoldDB" id="I7KAU9"/>
<dbReference type="GO" id="GO:0008177">
    <property type="term" value="F:succinate dehydrogenase (quinone) activity"/>
    <property type="evidence" value="ECO:0007669"/>
    <property type="project" value="UniProtKB-EC"/>
</dbReference>
<dbReference type="NCBIfam" id="NF004900">
    <property type="entry name" value="PRK06263.1"/>
    <property type="match status" value="1"/>
</dbReference>
<feature type="domain" description="Fumarate reductase/succinate dehydrogenase flavoprotein-like C-terminal" evidence="5">
    <location>
        <begin position="445"/>
        <end position="524"/>
    </location>
</feature>
<dbReference type="STRING" id="1201294.BN140_0103"/>
<name>I7KAU9_METBM</name>
<reference evidence="7" key="1">
    <citation type="journal article" date="2012" name="J. Bacteriol.">
        <title>Complete genome sequence of the hydrogenotrophic, methanogenic archaeon Methanoculleus bourgensis strain MS2T, isolated from a sewage sludge digester.</title>
        <authorList>
            <person name="Maus I."/>
            <person name="Wibberg D."/>
            <person name="Stantscheff R."/>
            <person name="Eikmeyer F.G."/>
            <person name="Seffner A."/>
            <person name="Boelter J."/>
            <person name="Szczepanowski R."/>
            <person name="Blom J."/>
            <person name="Jaenicke S."/>
            <person name="Konig H."/>
            <person name="Puhler A."/>
            <person name="Schluter A."/>
        </authorList>
    </citation>
    <scope>NUCLEOTIDE SEQUENCE [LARGE SCALE GENOMIC DNA]</scope>
    <source>
        <strain evidence="7">ATCC 43281 / DSM 3045 / OCM 15 / MS2</strain>
    </source>
</reference>
<sequence>MVLYNALTNKMLVDEIVDAHVLVIGSGGAGVRAAIEASRYGSVVLASKTIAGKGGCTTMAEGGFNAVLRDLDSIEVHREDTLSGGAYLNDPALVDVLVREAPERLRDLVRWGAVFDVTDDRQVAQRPFGGQRFPRTCYAGDRTGHEIMMTLLDRLDATDTQLYNEVTVVDLVKDENGAVAGAIALDREGEVILFRSDATVLATGGGTQIYDISTNSAAGTGDGFAMAYRAGAELIDMEMVQFHPTGAVYPYDARGRLVTEAVRGEGGLLLNARRERFMKRYDPDRMELSTRDVVARAIATEVLEGRGTKRGGVYLDVTHLPAERIETRLPVMLEQFLAFGVDIRKEPMEVAPTAHHIMGGLRITPECRTTVPALFACGEVAGGVHGANRLGGNALADTQVFGKRAGEFAGKSPERSGRVDEAWIEAELGMLDDFFEGAISPAAVRKDLKLTMWNHAGIFRNSPDLATALTSVKRLADRRLFAASTANIPECCTVRNMCTTASLIIRCALLRPENRGAHVRNDKETSTWEPAKSPFGHTYVSLSREGIEQREVAA</sequence>
<dbReference type="KEGG" id="mbg:BN140_0103"/>
<dbReference type="Gene3D" id="3.90.700.10">
    <property type="entry name" value="Succinate dehydrogenase/fumarate reductase flavoprotein, catalytic domain"/>
    <property type="match status" value="1"/>
</dbReference>
<dbReference type="Gene3D" id="1.20.58.100">
    <property type="entry name" value="Fumarate reductase/succinate dehydrogenase flavoprotein-like, C-terminal domain"/>
    <property type="match status" value="1"/>
</dbReference>
<dbReference type="FunFam" id="3.90.700.10:FF:000002">
    <property type="entry name" value="L-aspartate oxidase"/>
    <property type="match status" value="1"/>
</dbReference>
<evidence type="ECO:0000259" key="5">
    <source>
        <dbReference type="Pfam" id="PF02910"/>
    </source>
</evidence>
<feature type="active site" description="Proton acceptor" evidence="3">
    <location>
        <position position="291"/>
    </location>
</feature>
<dbReference type="GO" id="GO:0044281">
    <property type="term" value="P:small molecule metabolic process"/>
    <property type="evidence" value="ECO:0007669"/>
    <property type="project" value="UniProtKB-ARBA"/>
</dbReference>
<dbReference type="PANTHER" id="PTHR11632">
    <property type="entry name" value="SUCCINATE DEHYDROGENASE 2 FLAVOPROTEIN SUBUNIT"/>
    <property type="match status" value="1"/>
</dbReference>
<evidence type="ECO:0000313" key="7">
    <source>
        <dbReference type="Proteomes" id="UP000009007"/>
    </source>
</evidence>
<evidence type="ECO:0000256" key="3">
    <source>
        <dbReference type="PIRSR" id="PIRSR000171-1"/>
    </source>
</evidence>
<dbReference type="InterPro" id="IPR036188">
    <property type="entry name" value="FAD/NAD-bd_sf"/>
</dbReference>
<protein>
    <submittedName>
        <fullName evidence="6">Succinate dehydrogenase flavoprotein subunit</fullName>
        <ecNumber evidence="6">1.3.5.1</ecNumber>
    </submittedName>
</protein>
<evidence type="ECO:0000256" key="2">
    <source>
        <dbReference type="ARBA" id="ARBA00023002"/>
    </source>
</evidence>
<dbReference type="HOGENOM" id="CLU_014312_8_1_2"/>